<dbReference type="GO" id="GO:0005829">
    <property type="term" value="C:cytosol"/>
    <property type="evidence" value="ECO:0007669"/>
    <property type="project" value="TreeGrafter"/>
</dbReference>
<comment type="caution">
    <text evidence="1">The sequence shown here is derived from an EMBL/GenBank/DDBJ whole genome shotgun (WGS) entry which is preliminary data.</text>
</comment>
<dbReference type="InterPro" id="IPR023214">
    <property type="entry name" value="HAD_sf"/>
</dbReference>
<protein>
    <submittedName>
        <fullName evidence="1">HAD-IIB family hydrolase</fullName>
    </submittedName>
</protein>
<dbReference type="PANTHER" id="PTHR10000">
    <property type="entry name" value="PHOSPHOSERINE PHOSPHATASE"/>
    <property type="match status" value="1"/>
</dbReference>
<dbReference type="RefSeq" id="WP_209533002.1">
    <property type="nucleotide sequence ID" value="NZ_JAEEGA010000029.1"/>
</dbReference>
<name>A0A940PBD8_9ENTE</name>
<keyword evidence="2" id="KW-1185">Reference proteome</keyword>
<dbReference type="Gene3D" id="3.40.50.1000">
    <property type="entry name" value="HAD superfamily/HAD-like"/>
    <property type="match status" value="1"/>
</dbReference>
<proteinExistence type="predicted"/>
<dbReference type="SUPFAM" id="SSF56784">
    <property type="entry name" value="HAD-like"/>
    <property type="match status" value="1"/>
</dbReference>
<dbReference type="PANTHER" id="PTHR10000:SF53">
    <property type="entry name" value="5-AMINO-6-(5-PHOSPHO-D-RIBITYLAMINO)URACIL PHOSPHATASE YBJI-RELATED"/>
    <property type="match status" value="1"/>
</dbReference>
<gene>
    <name evidence="1" type="ORF">I6N95_26145</name>
</gene>
<dbReference type="AlphaFoldDB" id="A0A940PBD8"/>
<organism evidence="1 2">
    <name type="scientific">Vagococcus allomyrinae</name>
    <dbReference type="NCBI Taxonomy" id="2794353"/>
    <lineage>
        <taxon>Bacteria</taxon>
        <taxon>Bacillati</taxon>
        <taxon>Bacillota</taxon>
        <taxon>Bacilli</taxon>
        <taxon>Lactobacillales</taxon>
        <taxon>Enterococcaceae</taxon>
        <taxon>Vagococcus</taxon>
    </lineage>
</organism>
<dbReference type="EMBL" id="JAEEGA010000029">
    <property type="protein sequence ID" value="MBP1044495.1"/>
    <property type="molecule type" value="Genomic_DNA"/>
</dbReference>
<reference evidence="1" key="1">
    <citation type="submission" date="2020-12" db="EMBL/GenBank/DDBJ databases">
        <title>Vagococcus allomyrinae sp. nov. and Enterococcus lavae sp. nov., isolated from the larvae of Allomyrina dichotoma.</title>
        <authorList>
            <person name="Lee S.D."/>
        </authorList>
    </citation>
    <scope>NUCLEOTIDE SEQUENCE</scope>
    <source>
        <strain evidence="1">BWB3-3</strain>
    </source>
</reference>
<dbReference type="InterPro" id="IPR036412">
    <property type="entry name" value="HAD-like_sf"/>
</dbReference>
<keyword evidence="1" id="KW-0378">Hydrolase</keyword>
<dbReference type="NCBIfam" id="TIGR01484">
    <property type="entry name" value="HAD-SF-IIB"/>
    <property type="match status" value="1"/>
</dbReference>
<evidence type="ECO:0000313" key="2">
    <source>
        <dbReference type="Proteomes" id="UP000674938"/>
    </source>
</evidence>
<dbReference type="GO" id="GO:0000287">
    <property type="term" value="F:magnesium ion binding"/>
    <property type="evidence" value="ECO:0007669"/>
    <property type="project" value="TreeGrafter"/>
</dbReference>
<dbReference type="Proteomes" id="UP000674938">
    <property type="component" value="Unassembled WGS sequence"/>
</dbReference>
<dbReference type="GO" id="GO:0016791">
    <property type="term" value="F:phosphatase activity"/>
    <property type="evidence" value="ECO:0007669"/>
    <property type="project" value="TreeGrafter"/>
</dbReference>
<dbReference type="Pfam" id="PF08282">
    <property type="entry name" value="Hydrolase_3"/>
    <property type="match status" value="1"/>
</dbReference>
<dbReference type="Gene3D" id="3.30.1240.10">
    <property type="match status" value="1"/>
</dbReference>
<evidence type="ECO:0000313" key="1">
    <source>
        <dbReference type="EMBL" id="MBP1044495.1"/>
    </source>
</evidence>
<sequence>MNFVFDLDGTICYDGRTIDTRLTTLMNEKINQAPEHQLVFASARPVRDILPVLPENLHNCYLIGGNGTMMYYQKQAKWLNPLDSKDVRFIFDYIADHQLDYMIDEDWNYSFKGTTLDELRRKVDVLETAINLPIAQVRQPLKILVSNYQDETKVMQDFRHLTVDCIPYPKENCLDLTRRGVNKASALECILLNQDYIAFGNDRNDLEMLKGAKHSVCVGDSQLIQEVSQETVSENPEELMAVIEAWL</sequence>
<accession>A0A940PBD8</accession>
<dbReference type="InterPro" id="IPR006379">
    <property type="entry name" value="HAD-SF_hydro_IIB"/>
</dbReference>